<dbReference type="EMBL" id="JBHHMI010000021">
    <property type="protein sequence ID" value="MFB5268880.1"/>
    <property type="molecule type" value="Genomic_DNA"/>
</dbReference>
<comment type="caution">
    <text evidence="7">The sequence shown here is derived from an EMBL/GenBank/DDBJ whole genome shotgun (WGS) entry which is preliminary data.</text>
</comment>
<proteinExistence type="predicted"/>
<dbReference type="PANTHER" id="PTHR43409:SF7">
    <property type="entry name" value="BLL1977 PROTEIN"/>
    <property type="match status" value="1"/>
</dbReference>
<keyword evidence="5" id="KW-0411">Iron-sulfur</keyword>
<dbReference type="RefSeq" id="WP_375357177.1">
    <property type="nucleotide sequence ID" value="NZ_JBHHMI010000021.1"/>
</dbReference>
<evidence type="ECO:0000313" key="8">
    <source>
        <dbReference type="Proteomes" id="UP001580346"/>
    </source>
</evidence>
<evidence type="ECO:0000256" key="4">
    <source>
        <dbReference type="ARBA" id="ARBA00023004"/>
    </source>
</evidence>
<dbReference type="InterPro" id="IPR023984">
    <property type="entry name" value="rSAM_ocin_1"/>
</dbReference>
<dbReference type="SUPFAM" id="SSF102114">
    <property type="entry name" value="Radical SAM enzymes"/>
    <property type="match status" value="1"/>
</dbReference>
<dbReference type="Gene3D" id="3.40.50.280">
    <property type="entry name" value="Cobalamin-binding domain"/>
    <property type="match status" value="1"/>
</dbReference>
<dbReference type="NCBIfam" id="TIGR03975">
    <property type="entry name" value="rSAM_ocin_1"/>
    <property type="match status" value="1"/>
</dbReference>
<dbReference type="Gene3D" id="3.80.30.20">
    <property type="entry name" value="tm_1862 like domain"/>
    <property type="match status" value="1"/>
</dbReference>
<name>A0ABV5AXD9_9BACL</name>
<dbReference type="Proteomes" id="UP001580346">
    <property type="component" value="Unassembled WGS sequence"/>
</dbReference>
<dbReference type="SFLD" id="SFLDF00324">
    <property type="entry name" value="bacteriocin_maturation"/>
    <property type="match status" value="1"/>
</dbReference>
<keyword evidence="2" id="KW-0949">S-adenosyl-L-methionine</keyword>
<accession>A0ABV5AXD9</accession>
<evidence type="ECO:0000256" key="1">
    <source>
        <dbReference type="ARBA" id="ARBA00001966"/>
    </source>
</evidence>
<dbReference type="PANTHER" id="PTHR43409">
    <property type="entry name" value="ANAEROBIC MAGNESIUM-PROTOPORPHYRIN IX MONOMETHYL ESTER CYCLASE-RELATED"/>
    <property type="match status" value="1"/>
</dbReference>
<evidence type="ECO:0000313" key="7">
    <source>
        <dbReference type="EMBL" id="MFB5268880.1"/>
    </source>
</evidence>
<gene>
    <name evidence="7" type="ORF">ACE41H_19135</name>
</gene>
<evidence type="ECO:0000256" key="3">
    <source>
        <dbReference type="ARBA" id="ARBA00022723"/>
    </source>
</evidence>
<organism evidence="7 8">
    <name type="scientific">Paenibacillus enshidis</name>
    <dbReference type="NCBI Taxonomy" id="1458439"/>
    <lineage>
        <taxon>Bacteria</taxon>
        <taxon>Bacillati</taxon>
        <taxon>Bacillota</taxon>
        <taxon>Bacilli</taxon>
        <taxon>Bacillales</taxon>
        <taxon>Paenibacillaceae</taxon>
        <taxon>Paenibacillus</taxon>
    </lineage>
</organism>
<dbReference type="InterPro" id="IPR007197">
    <property type="entry name" value="rSAM"/>
</dbReference>
<dbReference type="InterPro" id="IPR058240">
    <property type="entry name" value="rSAM_sf"/>
</dbReference>
<evidence type="ECO:0000256" key="2">
    <source>
        <dbReference type="ARBA" id="ARBA00022691"/>
    </source>
</evidence>
<keyword evidence="3" id="KW-0479">Metal-binding</keyword>
<dbReference type="SFLD" id="SFLDG01082">
    <property type="entry name" value="B12-binding_domain_containing"/>
    <property type="match status" value="1"/>
</dbReference>
<dbReference type="InterPro" id="IPR051198">
    <property type="entry name" value="BchE-like"/>
</dbReference>
<reference evidence="7 8" key="1">
    <citation type="submission" date="2024-09" db="EMBL/GenBank/DDBJ databases">
        <title>Paenibacillus zeirhizospherea sp. nov., isolated from surface of the maize (Zea mays) roots in a horticulture field, Hungary.</title>
        <authorList>
            <person name="Marton D."/>
            <person name="Farkas M."/>
            <person name="Bedics A."/>
            <person name="Toth E."/>
            <person name="Tancsics A."/>
            <person name="Boka K."/>
            <person name="Maroti G."/>
            <person name="Kriszt B."/>
            <person name="Cserhati M."/>
        </authorList>
    </citation>
    <scope>NUCLEOTIDE SEQUENCE [LARGE SCALE GENOMIC DNA]</scope>
    <source>
        <strain evidence="7 8">KCTC 33519</strain>
    </source>
</reference>
<dbReference type="SFLD" id="SFLDS00029">
    <property type="entry name" value="Radical_SAM"/>
    <property type="match status" value="1"/>
</dbReference>
<dbReference type="Pfam" id="PF04055">
    <property type="entry name" value="Radical_SAM"/>
    <property type="match status" value="1"/>
</dbReference>
<keyword evidence="4" id="KW-0408">Iron</keyword>
<protein>
    <submittedName>
        <fullName evidence="7">RiPP maturation radical SAM C-methyltransferase</fullName>
    </submittedName>
</protein>
<dbReference type="InterPro" id="IPR023404">
    <property type="entry name" value="rSAM_horseshoe"/>
</dbReference>
<sequence length="651" mass="74164">MHVALVSMPFASAYRPSIGLGLLQSGLRSRGIDCDTLYLNLKFAALIGLEEYDCFAENSTYPTNALAGDWIFSQSLFDGEDTFEQYKEYLITTYSRFRRNSSNKGQAFQRLLDVRAKVDSFLDSCLADYDWSRYDVIGFTTVFEQNTASLSMAKLLKSRFPDKLIIFGGSNVESPMGLGTLRNFRFIDAVCSGEGDQSFISFIDRLRDTGDPAASAGPGIILRSALDGRHPEQTASSPSIHDMNSLPYPNYDDYFAQFDGLGLPDHKTRRRFLFESSRGCWWGQKSHCLFCGLNGSTMSFRSKSPERALDEIMYLKERYGQYTNKATAVDNIIDMNYFKTVLPVIRDNELDLDMFYETKANLTKEQIKLFKEAGFHYVQPGIESMITSVLKLMKKGVSMLQNIRLLKWCSEYSVTPLWNFLYGFPGENEWEYDAAAELIPALTHLMPPGGTAPIRLDRFSPYFMNPEAYGICNIRPLRSYELIYPVLPSEQLAQIAYHFDFDYADHQNPFSYTSRMRQAVQSWQAEHGESEFFSVLKDDRIILVDTRSAAVQPTTLLTFHETMIYQACDNMISIPNMVIRLREQGVTVHEDEVRHCLERFVERRWMVTEGEVYLALAVPLGTYTPKQAGLQRLRELSAPGRSGENQLSAMS</sequence>
<evidence type="ECO:0000259" key="6">
    <source>
        <dbReference type="PROSITE" id="PS51918"/>
    </source>
</evidence>
<dbReference type="PROSITE" id="PS51918">
    <property type="entry name" value="RADICAL_SAM"/>
    <property type="match status" value="1"/>
</dbReference>
<dbReference type="InterPro" id="IPR006638">
    <property type="entry name" value="Elp3/MiaA/NifB-like_rSAM"/>
</dbReference>
<dbReference type="SMART" id="SM00729">
    <property type="entry name" value="Elp3"/>
    <property type="match status" value="1"/>
</dbReference>
<comment type="cofactor">
    <cofactor evidence="1">
        <name>[4Fe-4S] cluster</name>
        <dbReference type="ChEBI" id="CHEBI:49883"/>
    </cofactor>
</comment>
<keyword evidence="8" id="KW-1185">Reference proteome</keyword>
<feature type="domain" description="Radical SAM core" evidence="6">
    <location>
        <begin position="266"/>
        <end position="502"/>
    </location>
</feature>
<evidence type="ECO:0000256" key="5">
    <source>
        <dbReference type="ARBA" id="ARBA00023014"/>
    </source>
</evidence>